<dbReference type="PANTHER" id="PTHR43793:SF1">
    <property type="entry name" value="FAD SYNTHASE"/>
    <property type="match status" value="1"/>
</dbReference>
<sequence length="126" mass="13794">MRRVYLACALDMINVGDLDLIAQARHYGDRLVLGVLSDEDVQRRTGRAPVMNLASRLEVARHLRAVDEVVVHDDTVVSAGDDGTTILTVAQQSDGPGIDAHVVLRPRVISRSRALRRALRPVPQPA</sequence>
<dbReference type="AlphaFoldDB" id="A0A367YQ60"/>
<dbReference type="InterPro" id="IPR014729">
    <property type="entry name" value="Rossmann-like_a/b/a_fold"/>
</dbReference>
<proteinExistence type="predicted"/>
<organism evidence="4 5">
    <name type="scientific">Desertihabitans brevis</name>
    <dbReference type="NCBI Taxonomy" id="2268447"/>
    <lineage>
        <taxon>Bacteria</taxon>
        <taxon>Bacillati</taxon>
        <taxon>Actinomycetota</taxon>
        <taxon>Actinomycetes</taxon>
        <taxon>Propionibacteriales</taxon>
        <taxon>Propionibacteriaceae</taxon>
        <taxon>Desertihabitans</taxon>
    </lineage>
</organism>
<evidence type="ECO:0000313" key="5">
    <source>
        <dbReference type="Proteomes" id="UP000252770"/>
    </source>
</evidence>
<dbReference type="SUPFAM" id="SSF52374">
    <property type="entry name" value="Nucleotidylyl transferase"/>
    <property type="match status" value="1"/>
</dbReference>
<keyword evidence="2" id="KW-0548">Nucleotidyltransferase</keyword>
<dbReference type="Gene3D" id="3.40.50.620">
    <property type="entry name" value="HUPs"/>
    <property type="match status" value="1"/>
</dbReference>
<name>A0A367YQ60_9ACTN</name>
<comment type="caution">
    <text evidence="4">The sequence shown here is derived from an EMBL/GenBank/DDBJ whole genome shotgun (WGS) entry which is preliminary data.</text>
</comment>
<dbReference type="PANTHER" id="PTHR43793">
    <property type="entry name" value="FAD SYNTHASE"/>
    <property type="match status" value="1"/>
</dbReference>
<keyword evidence="1" id="KW-0808">Transferase</keyword>
<dbReference type="Proteomes" id="UP000252770">
    <property type="component" value="Unassembled WGS sequence"/>
</dbReference>
<dbReference type="RefSeq" id="WP_114128206.1">
    <property type="nucleotide sequence ID" value="NZ_QOUI01000016.1"/>
</dbReference>
<evidence type="ECO:0000259" key="3">
    <source>
        <dbReference type="Pfam" id="PF01467"/>
    </source>
</evidence>
<feature type="domain" description="Cytidyltransferase-like" evidence="3">
    <location>
        <begin position="11"/>
        <end position="79"/>
    </location>
</feature>
<protein>
    <recommendedName>
        <fullName evidence="3">Cytidyltransferase-like domain-containing protein</fullName>
    </recommendedName>
</protein>
<evidence type="ECO:0000313" key="4">
    <source>
        <dbReference type="EMBL" id="RCK67958.1"/>
    </source>
</evidence>
<dbReference type="EMBL" id="QOUI01000016">
    <property type="protein sequence ID" value="RCK67958.1"/>
    <property type="molecule type" value="Genomic_DNA"/>
</dbReference>
<reference evidence="4 5" key="1">
    <citation type="submission" date="2018-07" db="EMBL/GenBank/DDBJ databases">
        <title>Desertimonas flava gen. nov. sp. nov.</title>
        <authorList>
            <person name="Liu S."/>
        </authorList>
    </citation>
    <scope>NUCLEOTIDE SEQUENCE [LARGE SCALE GENOMIC DNA]</scope>
    <source>
        <strain evidence="4 5">16Sb5-5</strain>
    </source>
</reference>
<gene>
    <name evidence="4" type="ORF">DT076_18620</name>
</gene>
<dbReference type="Pfam" id="PF01467">
    <property type="entry name" value="CTP_transf_like"/>
    <property type="match status" value="1"/>
</dbReference>
<accession>A0A367YQ60</accession>
<evidence type="ECO:0000256" key="1">
    <source>
        <dbReference type="ARBA" id="ARBA00022679"/>
    </source>
</evidence>
<evidence type="ECO:0000256" key="2">
    <source>
        <dbReference type="ARBA" id="ARBA00022695"/>
    </source>
</evidence>
<keyword evidence="5" id="KW-1185">Reference proteome</keyword>
<dbReference type="InterPro" id="IPR050385">
    <property type="entry name" value="Archaeal_FAD_synthase"/>
</dbReference>
<dbReference type="GO" id="GO:0016779">
    <property type="term" value="F:nucleotidyltransferase activity"/>
    <property type="evidence" value="ECO:0007669"/>
    <property type="project" value="UniProtKB-KW"/>
</dbReference>
<dbReference type="InterPro" id="IPR004821">
    <property type="entry name" value="Cyt_trans-like"/>
</dbReference>